<feature type="compositionally biased region" description="Gly residues" evidence="1">
    <location>
        <begin position="320"/>
        <end position="340"/>
    </location>
</feature>
<feature type="compositionally biased region" description="Basic and acidic residues" evidence="1">
    <location>
        <begin position="426"/>
        <end position="435"/>
    </location>
</feature>
<proteinExistence type="predicted"/>
<evidence type="ECO:0000313" key="3">
    <source>
        <dbReference type="Proteomes" id="UP000008312"/>
    </source>
</evidence>
<feature type="compositionally biased region" description="Pro residues" evidence="1">
    <location>
        <begin position="176"/>
        <end position="194"/>
    </location>
</feature>
<dbReference type="EMBL" id="FN668661">
    <property type="protein sequence ID" value="CBK23752.2"/>
    <property type="molecule type" value="Genomic_DNA"/>
</dbReference>
<dbReference type="AlphaFoldDB" id="D8M643"/>
<keyword evidence="3" id="KW-1185">Reference proteome</keyword>
<reference evidence="2" key="1">
    <citation type="submission" date="2010-02" db="EMBL/GenBank/DDBJ databases">
        <title>Sequencing and annotation of the Blastocystis hominis genome.</title>
        <authorList>
            <person name="Wincker P."/>
        </authorList>
    </citation>
    <scope>NUCLEOTIDE SEQUENCE</scope>
    <source>
        <strain evidence="2">Singapore isolate B</strain>
    </source>
</reference>
<feature type="compositionally biased region" description="Basic and acidic residues" evidence="1">
    <location>
        <begin position="349"/>
        <end position="369"/>
    </location>
</feature>
<feature type="compositionally biased region" description="Low complexity" evidence="1">
    <location>
        <begin position="78"/>
        <end position="92"/>
    </location>
</feature>
<feature type="region of interest" description="Disordered" evidence="1">
    <location>
        <begin position="292"/>
        <end position="436"/>
    </location>
</feature>
<feature type="compositionally biased region" description="Polar residues" evidence="1">
    <location>
        <begin position="48"/>
        <end position="71"/>
    </location>
</feature>
<dbReference type="RefSeq" id="XP_012897800.1">
    <property type="nucleotide sequence ID" value="XM_013042346.1"/>
</dbReference>
<name>D8M643_BLAHO</name>
<feature type="region of interest" description="Disordered" evidence="1">
    <location>
        <begin position="173"/>
        <end position="215"/>
    </location>
</feature>
<dbReference type="Proteomes" id="UP000008312">
    <property type="component" value="Unassembled WGS sequence"/>
</dbReference>
<evidence type="ECO:0000313" key="2">
    <source>
        <dbReference type="EMBL" id="CBK23752.2"/>
    </source>
</evidence>
<dbReference type="InParanoid" id="D8M643"/>
<feature type="compositionally biased region" description="Basic and acidic residues" evidence="1">
    <location>
        <begin position="10"/>
        <end position="22"/>
    </location>
</feature>
<feature type="compositionally biased region" description="Low complexity" evidence="1">
    <location>
        <begin position="292"/>
        <end position="303"/>
    </location>
</feature>
<accession>D8M643</accession>
<organism evidence="2">
    <name type="scientific">Blastocystis hominis</name>
    <dbReference type="NCBI Taxonomy" id="12968"/>
    <lineage>
        <taxon>Eukaryota</taxon>
        <taxon>Sar</taxon>
        <taxon>Stramenopiles</taxon>
        <taxon>Bigyra</taxon>
        <taxon>Opalozoa</taxon>
        <taxon>Opalinata</taxon>
        <taxon>Blastocystidae</taxon>
        <taxon>Blastocystis</taxon>
    </lineage>
</organism>
<protein>
    <submittedName>
        <fullName evidence="2">Uncharacterized protein</fullName>
    </submittedName>
</protein>
<sequence>MPRTVKQILRKKESERAAKETGETGETPRSYPVPPSQLMHTAVEETPNETPSHSFNETPSHSFDETPSISSPAALRCPPSGVSSSPVVSTSSRKGSRVVLPLELNYSHSERPRATHIHESIETAPSNAISLQAALSLQTSDALQRDDTPPPPAPLAIDLLHAPALSLARDARSVPLAPPPGLEPVPRKPAPRPTISPWTKQPLGGGAAPAGSAGYSSRIGCAVERSEEESARESVWGVRAPQNAVSLASLLESERREEEKARPAAKKGKNVQWKTVDLAALAQPAQPARFAQANAANAATDATNGSNGTRGDGSSLRIGAGSGENGLGGSGKKGLGGNAGGSHVISFKEIQRQQQEEKERQKQKQKAETQKGWGSVLRQNVVPTSLIAREKKEEEAKQTTQTKQTSEMKEPVRSSSFLDGAKQKAGKVETRRMEGTENSDAFEEWCRDQMMELYGSDDISLLEFCRDLDDSQILLYLQDLLGTSKRVTAFGKEFIRRKHM</sequence>
<dbReference type="OrthoDB" id="48509at2759"/>
<feature type="compositionally biased region" description="Basic and acidic residues" evidence="1">
    <location>
        <begin position="388"/>
        <end position="397"/>
    </location>
</feature>
<feature type="region of interest" description="Disordered" evidence="1">
    <location>
        <begin position="1"/>
        <end position="95"/>
    </location>
</feature>
<dbReference type="GeneID" id="24920670"/>
<gene>
    <name evidence="2" type="ORF">GSBLH_T00003580001</name>
</gene>
<evidence type="ECO:0000256" key="1">
    <source>
        <dbReference type="SAM" id="MobiDB-lite"/>
    </source>
</evidence>